<sequence length="140" mass="15556">MHTNLFKDVIKTRIWCRNTKNWIVLHGKEPPLTALLLAWLENLNHLKVNYLSSHSELVLQTVKDIAATPTTKPISRLSQVNLHQAESGSIDDFAPLGAFLGLQSVQKMEMKYLAADDTEITATREEDDGLLSIALSGSMA</sequence>
<proteinExistence type="predicted"/>
<reference evidence="1 2" key="1">
    <citation type="submission" date="2024-09" db="EMBL/GenBank/DDBJ databases">
        <title>Rethinking Asexuality: The Enigmatic Case of Functional Sexual Genes in Lepraria (Stereocaulaceae).</title>
        <authorList>
            <person name="Doellman M."/>
            <person name="Sun Y."/>
            <person name="Barcenas-Pena A."/>
            <person name="Lumbsch H.T."/>
            <person name="Grewe F."/>
        </authorList>
    </citation>
    <scope>NUCLEOTIDE SEQUENCE [LARGE SCALE GENOMIC DNA]</scope>
    <source>
        <strain evidence="1 2">Grewe 0041</strain>
    </source>
</reference>
<organism evidence="1 2">
    <name type="scientific">Lepraria finkii</name>
    <dbReference type="NCBI Taxonomy" id="1340010"/>
    <lineage>
        <taxon>Eukaryota</taxon>
        <taxon>Fungi</taxon>
        <taxon>Dikarya</taxon>
        <taxon>Ascomycota</taxon>
        <taxon>Pezizomycotina</taxon>
        <taxon>Lecanoromycetes</taxon>
        <taxon>OSLEUM clade</taxon>
        <taxon>Lecanoromycetidae</taxon>
        <taxon>Lecanorales</taxon>
        <taxon>Lecanorineae</taxon>
        <taxon>Stereocaulaceae</taxon>
        <taxon>Lepraria</taxon>
    </lineage>
</organism>
<protein>
    <submittedName>
        <fullName evidence="1">Uncharacterized protein</fullName>
    </submittedName>
</protein>
<keyword evidence="2" id="KW-1185">Reference proteome</keyword>
<accession>A0ABR4B692</accession>
<comment type="caution">
    <text evidence="1">The sequence shown here is derived from an EMBL/GenBank/DDBJ whole genome shotgun (WGS) entry which is preliminary data.</text>
</comment>
<dbReference type="EMBL" id="JBHFEH010000021">
    <property type="protein sequence ID" value="KAL2053382.1"/>
    <property type="molecule type" value="Genomic_DNA"/>
</dbReference>
<evidence type="ECO:0000313" key="1">
    <source>
        <dbReference type="EMBL" id="KAL2053382.1"/>
    </source>
</evidence>
<gene>
    <name evidence="1" type="ORF">ABVK25_006376</name>
</gene>
<dbReference type="Proteomes" id="UP001590951">
    <property type="component" value="Unassembled WGS sequence"/>
</dbReference>
<name>A0ABR4B692_9LECA</name>
<evidence type="ECO:0000313" key="2">
    <source>
        <dbReference type="Proteomes" id="UP001590951"/>
    </source>
</evidence>